<reference evidence="2" key="1">
    <citation type="journal article" date="2023" name="Mol. Phylogenet. Evol.">
        <title>Genome-scale phylogeny and comparative genomics of the fungal order Sordariales.</title>
        <authorList>
            <person name="Hensen N."/>
            <person name="Bonometti L."/>
            <person name="Westerberg I."/>
            <person name="Brannstrom I.O."/>
            <person name="Guillou S."/>
            <person name="Cros-Aarteil S."/>
            <person name="Calhoun S."/>
            <person name="Haridas S."/>
            <person name="Kuo A."/>
            <person name="Mondo S."/>
            <person name="Pangilinan J."/>
            <person name="Riley R."/>
            <person name="LaButti K."/>
            <person name="Andreopoulos B."/>
            <person name="Lipzen A."/>
            <person name="Chen C."/>
            <person name="Yan M."/>
            <person name="Daum C."/>
            <person name="Ng V."/>
            <person name="Clum A."/>
            <person name="Steindorff A."/>
            <person name="Ohm R.A."/>
            <person name="Martin F."/>
            <person name="Silar P."/>
            <person name="Natvig D.O."/>
            <person name="Lalanne C."/>
            <person name="Gautier V."/>
            <person name="Ament-Velasquez S.L."/>
            <person name="Kruys A."/>
            <person name="Hutchinson M.I."/>
            <person name="Powell A.J."/>
            <person name="Barry K."/>
            <person name="Miller A.N."/>
            <person name="Grigoriev I.V."/>
            <person name="Debuchy R."/>
            <person name="Gladieux P."/>
            <person name="Hiltunen Thoren M."/>
            <person name="Johannesson H."/>
        </authorList>
    </citation>
    <scope>NUCLEOTIDE SEQUENCE</scope>
    <source>
        <strain evidence="2">CBS 141.50</strain>
    </source>
</reference>
<dbReference type="GeneID" id="87816980"/>
<evidence type="ECO:0000313" key="2">
    <source>
        <dbReference type="EMBL" id="KAK4144477.1"/>
    </source>
</evidence>
<organism evidence="2 3">
    <name type="scientific">Dichotomopilus funicola</name>
    <dbReference type="NCBI Taxonomy" id="1934379"/>
    <lineage>
        <taxon>Eukaryota</taxon>
        <taxon>Fungi</taxon>
        <taxon>Dikarya</taxon>
        <taxon>Ascomycota</taxon>
        <taxon>Pezizomycotina</taxon>
        <taxon>Sordariomycetes</taxon>
        <taxon>Sordariomycetidae</taxon>
        <taxon>Sordariales</taxon>
        <taxon>Chaetomiaceae</taxon>
        <taxon>Dichotomopilus</taxon>
    </lineage>
</organism>
<dbReference type="Proteomes" id="UP001302676">
    <property type="component" value="Unassembled WGS sequence"/>
</dbReference>
<sequence length="240" mass="25896">MPQEPDNLPQSVFQCRQWVLFNVPDPQDTKHITNAQQLTSLGRSPKSTTKATPSSSSSSQQSQQPVLPPIRLALLAPLAKRAVYNACRKACPCDTDNKNKSDCAIADALPAAWVRFDVTLPETVPGTSGGDSKSNTTQTFSWEESETQQVGTNNSGSVRVRTQDVAQLVMALATSVTERAGGEGVQLGVVDYQAGWKRGLPKGEMKKLEVWLGGLEREQKKRGRGEGEEGGVKMEKGGKA</sequence>
<gene>
    <name evidence="2" type="ORF">C8A04DRAFT_27663</name>
</gene>
<feature type="region of interest" description="Disordered" evidence="1">
    <location>
        <begin position="34"/>
        <end position="66"/>
    </location>
</feature>
<feature type="region of interest" description="Disordered" evidence="1">
    <location>
        <begin position="123"/>
        <end position="156"/>
    </location>
</feature>
<feature type="compositionally biased region" description="Low complexity" evidence="1">
    <location>
        <begin position="44"/>
        <end position="66"/>
    </location>
</feature>
<feature type="compositionally biased region" description="Polar residues" evidence="1">
    <location>
        <begin position="130"/>
        <end position="156"/>
    </location>
</feature>
<protein>
    <submittedName>
        <fullName evidence="2">Uncharacterized protein</fullName>
    </submittedName>
</protein>
<evidence type="ECO:0000313" key="3">
    <source>
        <dbReference type="Proteomes" id="UP001302676"/>
    </source>
</evidence>
<dbReference type="EMBL" id="MU853576">
    <property type="protein sequence ID" value="KAK4144477.1"/>
    <property type="molecule type" value="Genomic_DNA"/>
</dbReference>
<proteinExistence type="predicted"/>
<comment type="caution">
    <text evidence="2">The sequence shown here is derived from an EMBL/GenBank/DDBJ whole genome shotgun (WGS) entry which is preliminary data.</text>
</comment>
<keyword evidence="3" id="KW-1185">Reference proteome</keyword>
<reference evidence="2" key="2">
    <citation type="submission" date="2023-05" db="EMBL/GenBank/DDBJ databases">
        <authorList>
            <consortium name="Lawrence Berkeley National Laboratory"/>
            <person name="Steindorff A."/>
            <person name="Hensen N."/>
            <person name="Bonometti L."/>
            <person name="Westerberg I."/>
            <person name="Brannstrom I.O."/>
            <person name="Guillou S."/>
            <person name="Cros-Aarteil S."/>
            <person name="Calhoun S."/>
            <person name="Haridas S."/>
            <person name="Kuo A."/>
            <person name="Mondo S."/>
            <person name="Pangilinan J."/>
            <person name="Riley R."/>
            <person name="Labutti K."/>
            <person name="Andreopoulos B."/>
            <person name="Lipzen A."/>
            <person name="Chen C."/>
            <person name="Yanf M."/>
            <person name="Daum C."/>
            <person name="Ng V."/>
            <person name="Clum A."/>
            <person name="Ohm R."/>
            <person name="Martin F."/>
            <person name="Silar P."/>
            <person name="Natvig D."/>
            <person name="Lalanne C."/>
            <person name="Gautier V."/>
            <person name="Ament-Velasquez S.L."/>
            <person name="Kruys A."/>
            <person name="Hutchinson M.I."/>
            <person name="Powell A.J."/>
            <person name="Barry K."/>
            <person name="Miller A.N."/>
            <person name="Grigoriev I.V."/>
            <person name="Debuchy R."/>
            <person name="Gladieux P."/>
            <person name="Thoren M.H."/>
            <person name="Johannesson H."/>
        </authorList>
    </citation>
    <scope>NUCLEOTIDE SEQUENCE</scope>
    <source>
        <strain evidence="2">CBS 141.50</strain>
    </source>
</reference>
<feature type="region of interest" description="Disordered" evidence="1">
    <location>
        <begin position="218"/>
        <end position="240"/>
    </location>
</feature>
<dbReference type="AlphaFoldDB" id="A0AAN6V485"/>
<evidence type="ECO:0000256" key="1">
    <source>
        <dbReference type="SAM" id="MobiDB-lite"/>
    </source>
</evidence>
<accession>A0AAN6V485</accession>
<name>A0AAN6V485_9PEZI</name>
<dbReference type="RefSeq" id="XP_062637848.1">
    <property type="nucleotide sequence ID" value="XM_062780367.1"/>
</dbReference>